<sequence length="121" mass="13228">MVMGRVLLIGFDPVTIPEWDPAPVLAALARGHARFEEHGIEVDECLLAMEEIEGAEDVVVRALSAKDYACVVIGGGIRTHAPLLEFFEKLVNLVRVHAPRAAIAFNSNPEDSADAALRWLR</sequence>
<accession>A0ABP7R1H7</accession>
<evidence type="ECO:0000313" key="1">
    <source>
        <dbReference type="EMBL" id="GAA3990891.1"/>
    </source>
</evidence>
<gene>
    <name evidence="1" type="ORF">GCM10022247_07140</name>
</gene>
<evidence type="ECO:0000313" key="2">
    <source>
        <dbReference type="Proteomes" id="UP001501747"/>
    </source>
</evidence>
<dbReference type="EMBL" id="BAABAL010000004">
    <property type="protein sequence ID" value="GAA3990891.1"/>
    <property type="molecule type" value="Genomic_DNA"/>
</dbReference>
<reference evidence="2" key="1">
    <citation type="journal article" date="2019" name="Int. J. Syst. Evol. Microbiol.">
        <title>The Global Catalogue of Microorganisms (GCM) 10K type strain sequencing project: providing services to taxonomists for standard genome sequencing and annotation.</title>
        <authorList>
            <consortium name="The Broad Institute Genomics Platform"/>
            <consortium name="The Broad Institute Genome Sequencing Center for Infectious Disease"/>
            <person name="Wu L."/>
            <person name="Ma J."/>
        </authorList>
    </citation>
    <scope>NUCLEOTIDE SEQUENCE [LARGE SCALE GENOMIC DNA]</scope>
    <source>
        <strain evidence="2">JCM 17342</strain>
    </source>
</reference>
<keyword evidence="2" id="KW-1185">Reference proteome</keyword>
<dbReference type="Proteomes" id="UP001501747">
    <property type="component" value="Unassembled WGS sequence"/>
</dbReference>
<name>A0ABP7R1H7_9PSEU</name>
<proteinExistence type="predicted"/>
<organism evidence="1 2">
    <name type="scientific">Allokutzneria multivorans</name>
    <dbReference type="NCBI Taxonomy" id="1142134"/>
    <lineage>
        <taxon>Bacteria</taxon>
        <taxon>Bacillati</taxon>
        <taxon>Actinomycetota</taxon>
        <taxon>Actinomycetes</taxon>
        <taxon>Pseudonocardiales</taxon>
        <taxon>Pseudonocardiaceae</taxon>
        <taxon>Allokutzneria</taxon>
    </lineage>
</organism>
<comment type="caution">
    <text evidence="1">The sequence shown here is derived from an EMBL/GenBank/DDBJ whole genome shotgun (WGS) entry which is preliminary data.</text>
</comment>
<dbReference type="RefSeq" id="WP_344871035.1">
    <property type="nucleotide sequence ID" value="NZ_BAABAL010000004.1"/>
</dbReference>
<protein>
    <submittedName>
        <fullName evidence="1">Uncharacterized protein</fullName>
    </submittedName>
</protein>